<keyword evidence="2" id="KW-0560">Oxidoreductase</keyword>
<dbReference type="InterPro" id="IPR036291">
    <property type="entry name" value="NAD(P)-bd_dom_sf"/>
</dbReference>
<evidence type="ECO:0000313" key="4">
    <source>
        <dbReference type="Proteomes" id="UP000664277"/>
    </source>
</evidence>
<sequence>MDLFIKGKKALVTGGTKGIGRAIAQTLAAEGAQVLSSAREKADLGSGIEVFPCDLTEVESRKALIEQTKKVLGTVDILVHNVGGPAPSDVLSTSAEAWQGGFERLFQSVSHLNEAFIPGMRERKFGRVICVTSLSVVEPIAGLAVSNALRSAVTAMLKTLADEVAADGITVNCVAPGAIDTERLKSLMQARIARTGQSAAEYEKQYLSAIPAGRLGTPEEFASCVAYLASKQAAYITGSTIAIDGGKRRSTY</sequence>
<dbReference type="AlphaFoldDB" id="A0A8J7TMM8"/>
<proteinExistence type="inferred from homology"/>
<evidence type="ECO:0000313" key="3">
    <source>
        <dbReference type="EMBL" id="MBN8660965.1"/>
    </source>
</evidence>
<protein>
    <submittedName>
        <fullName evidence="3">SDR family oxidoreductase</fullName>
    </submittedName>
</protein>
<comment type="similarity">
    <text evidence="1">Belongs to the short-chain dehydrogenases/reductases (SDR) family.</text>
</comment>
<comment type="caution">
    <text evidence="3">The sequence shown here is derived from an EMBL/GenBank/DDBJ whole genome shotgun (WGS) entry which is preliminary data.</text>
</comment>
<name>A0A8J7TMM8_9BACT</name>
<organism evidence="3 4">
    <name type="scientific">Candidatus Obscuribacter phosphatis</name>
    <dbReference type="NCBI Taxonomy" id="1906157"/>
    <lineage>
        <taxon>Bacteria</taxon>
        <taxon>Bacillati</taxon>
        <taxon>Candidatus Melainabacteria</taxon>
        <taxon>Candidatus Obscuribacterales</taxon>
        <taxon>Candidatus Obscuribacteraceae</taxon>
        <taxon>Candidatus Obscuribacter</taxon>
    </lineage>
</organism>
<dbReference type="PANTHER" id="PTHR42879:SF6">
    <property type="entry name" value="NADPH-DEPENDENT REDUCTASE BACG"/>
    <property type="match status" value="1"/>
</dbReference>
<dbReference type="SUPFAM" id="SSF51735">
    <property type="entry name" value="NAD(P)-binding Rossmann-fold domains"/>
    <property type="match status" value="1"/>
</dbReference>
<dbReference type="InterPro" id="IPR050259">
    <property type="entry name" value="SDR"/>
</dbReference>
<gene>
    <name evidence="3" type="ORF">J0M35_11405</name>
</gene>
<reference evidence="3" key="1">
    <citation type="submission" date="2021-02" db="EMBL/GenBank/DDBJ databases">
        <title>Genome-Resolved Metagenomics of a Microbial Community Performing Photosynthetic Biological Nutrient Removal.</title>
        <authorList>
            <person name="Mcdaniel E.A."/>
        </authorList>
    </citation>
    <scope>NUCLEOTIDE SEQUENCE</scope>
    <source>
        <strain evidence="3">UWPOB_OBS1</strain>
    </source>
</reference>
<dbReference type="Proteomes" id="UP000664277">
    <property type="component" value="Unassembled WGS sequence"/>
</dbReference>
<evidence type="ECO:0000256" key="2">
    <source>
        <dbReference type="ARBA" id="ARBA00023002"/>
    </source>
</evidence>
<dbReference type="EMBL" id="JAFLCK010000015">
    <property type="protein sequence ID" value="MBN8660965.1"/>
    <property type="molecule type" value="Genomic_DNA"/>
</dbReference>
<evidence type="ECO:0000256" key="1">
    <source>
        <dbReference type="ARBA" id="ARBA00006484"/>
    </source>
</evidence>
<dbReference type="InterPro" id="IPR002347">
    <property type="entry name" value="SDR_fam"/>
</dbReference>
<dbReference type="GO" id="GO:0016491">
    <property type="term" value="F:oxidoreductase activity"/>
    <property type="evidence" value="ECO:0007669"/>
    <property type="project" value="UniProtKB-KW"/>
</dbReference>
<dbReference type="Gene3D" id="3.40.50.720">
    <property type="entry name" value="NAD(P)-binding Rossmann-like Domain"/>
    <property type="match status" value="1"/>
</dbReference>
<dbReference type="PRINTS" id="PR00081">
    <property type="entry name" value="GDHRDH"/>
</dbReference>
<dbReference type="PANTHER" id="PTHR42879">
    <property type="entry name" value="3-OXOACYL-(ACYL-CARRIER-PROTEIN) REDUCTASE"/>
    <property type="match status" value="1"/>
</dbReference>
<dbReference type="CDD" id="cd05344">
    <property type="entry name" value="BKR_like_SDR_like"/>
    <property type="match status" value="1"/>
</dbReference>
<dbReference type="Pfam" id="PF13561">
    <property type="entry name" value="adh_short_C2"/>
    <property type="match status" value="1"/>
</dbReference>
<dbReference type="FunFam" id="3.40.50.720:FF:000084">
    <property type="entry name" value="Short-chain dehydrogenase reductase"/>
    <property type="match status" value="1"/>
</dbReference>
<accession>A0A8J7TMM8</accession>